<organism evidence="1 2">
    <name type="scientific">Amycolatopsis pigmentata</name>
    <dbReference type="NCBI Taxonomy" id="450801"/>
    <lineage>
        <taxon>Bacteria</taxon>
        <taxon>Bacillati</taxon>
        <taxon>Actinomycetota</taxon>
        <taxon>Actinomycetes</taxon>
        <taxon>Pseudonocardiales</taxon>
        <taxon>Pseudonocardiaceae</taxon>
        <taxon>Amycolatopsis</taxon>
    </lineage>
</organism>
<dbReference type="InterPro" id="IPR047659">
    <property type="entry name" value="T7SS_assoc"/>
</dbReference>
<keyword evidence="2" id="KW-1185">Reference proteome</keyword>
<evidence type="ECO:0000313" key="2">
    <source>
        <dbReference type="Proteomes" id="UP001597417"/>
    </source>
</evidence>
<sequence>MEASVGEQAAGPQGEDDVMFLVDPAFLATEEQPSPPVKALIGAWLVDENGNRSRFQPNPLYEPGSPDSPLDPVDALLRGLADDGGLADHLPVALRDAMLGIAVEENGTALVRQAPDGVPSVLVTTSFGHRRNLVVPQWLDVTIEELAEALPSEGVDVLLNPGAAASMRLLADAVRDAARGSDIARD</sequence>
<dbReference type="NCBIfam" id="NF033532">
    <property type="entry name" value="lone7para_assoc"/>
    <property type="match status" value="1"/>
</dbReference>
<evidence type="ECO:0000313" key="1">
    <source>
        <dbReference type="EMBL" id="MFD2419592.1"/>
    </source>
</evidence>
<proteinExistence type="predicted"/>
<dbReference type="Proteomes" id="UP001597417">
    <property type="component" value="Unassembled WGS sequence"/>
</dbReference>
<reference evidence="2" key="1">
    <citation type="journal article" date="2019" name="Int. J. Syst. Evol. Microbiol.">
        <title>The Global Catalogue of Microorganisms (GCM) 10K type strain sequencing project: providing services to taxonomists for standard genome sequencing and annotation.</title>
        <authorList>
            <consortium name="The Broad Institute Genomics Platform"/>
            <consortium name="The Broad Institute Genome Sequencing Center for Infectious Disease"/>
            <person name="Wu L."/>
            <person name="Ma J."/>
        </authorList>
    </citation>
    <scope>NUCLEOTIDE SEQUENCE [LARGE SCALE GENOMIC DNA]</scope>
    <source>
        <strain evidence="2">CGMCC 4.7645</strain>
    </source>
</reference>
<dbReference type="EMBL" id="JBHUKR010000012">
    <property type="protein sequence ID" value="MFD2419592.1"/>
    <property type="molecule type" value="Genomic_DNA"/>
</dbReference>
<protein>
    <submittedName>
        <fullName evidence="1">Type VII secretion system-associated protein</fullName>
    </submittedName>
</protein>
<dbReference type="RefSeq" id="WP_378267619.1">
    <property type="nucleotide sequence ID" value="NZ_JBHUKR010000012.1"/>
</dbReference>
<comment type="caution">
    <text evidence="1">The sequence shown here is derived from an EMBL/GenBank/DDBJ whole genome shotgun (WGS) entry which is preliminary data.</text>
</comment>
<accession>A0ABW5FYF4</accession>
<gene>
    <name evidence="1" type="ORF">ACFSXZ_25000</name>
</gene>
<name>A0ABW5FYF4_9PSEU</name>